<organism evidence="1 2">
    <name type="scientific">Gossypium anomalum</name>
    <dbReference type="NCBI Taxonomy" id="47600"/>
    <lineage>
        <taxon>Eukaryota</taxon>
        <taxon>Viridiplantae</taxon>
        <taxon>Streptophyta</taxon>
        <taxon>Embryophyta</taxon>
        <taxon>Tracheophyta</taxon>
        <taxon>Spermatophyta</taxon>
        <taxon>Magnoliopsida</taxon>
        <taxon>eudicotyledons</taxon>
        <taxon>Gunneridae</taxon>
        <taxon>Pentapetalae</taxon>
        <taxon>rosids</taxon>
        <taxon>malvids</taxon>
        <taxon>Malvales</taxon>
        <taxon>Malvaceae</taxon>
        <taxon>Malvoideae</taxon>
        <taxon>Gossypium</taxon>
    </lineage>
</organism>
<reference evidence="1 2" key="1">
    <citation type="journal article" date="2021" name="bioRxiv">
        <title>The Gossypium anomalum genome as a resource for cotton improvement and evolutionary analysis of hybrid incompatibility.</title>
        <authorList>
            <person name="Grover C.E."/>
            <person name="Yuan D."/>
            <person name="Arick M.A."/>
            <person name="Miller E.R."/>
            <person name="Hu G."/>
            <person name="Peterson D.G."/>
            <person name="Wendel J.F."/>
            <person name="Udall J.A."/>
        </authorList>
    </citation>
    <scope>NUCLEOTIDE SEQUENCE [LARGE SCALE GENOMIC DNA]</scope>
    <source>
        <strain evidence="1">JFW-Udall</strain>
        <tissue evidence="1">Leaf</tissue>
    </source>
</reference>
<dbReference type="Proteomes" id="UP000701853">
    <property type="component" value="Chromosome 6"/>
</dbReference>
<dbReference type="InterPro" id="IPR035940">
    <property type="entry name" value="CAP_sf"/>
</dbReference>
<evidence type="ECO:0000313" key="2">
    <source>
        <dbReference type="Proteomes" id="UP000701853"/>
    </source>
</evidence>
<dbReference type="EMBL" id="JAHUZN010000006">
    <property type="protein sequence ID" value="KAG8491364.1"/>
    <property type="molecule type" value="Genomic_DNA"/>
</dbReference>
<dbReference type="PANTHER" id="PTHR34537:SF1">
    <property type="entry name" value="OS08G0459300 PROTEIN"/>
    <property type="match status" value="1"/>
</dbReference>
<dbReference type="AlphaFoldDB" id="A0A8J6D0I8"/>
<dbReference type="OrthoDB" id="742600at2759"/>
<dbReference type="PANTHER" id="PTHR34537">
    <property type="entry name" value="OS08G0459300 PROTEIN"/>
    <property type="match status" value="1"/>
</dbReference>
<protein>
    <recommendedName>
        <fullName evidence="3">Ferredoxin-like protein</fullName>
    </recommendedName>
</protein>
<accession>A0A8J6D0I8</accession>
<gene>
    <name evidence="1" type="ORF">CXB51_014503</name>
</gene>
<evidence type="ECO:0008006" key="3">
    <source>
        <dbReference type="Google" id="ProtNLM"/>
    </source>
</evidence>
<evidence type="ECO:0000313" key="1">
    <source>
        <dbReference type="EMBL" id="KAG8491364.1"/>
    </source>
</evidence>
<name>A0A8J6D0I8_9ROSI</name>
<comment type="caution">
    <text evidence="1">The sequence shown here is derived from an EMBL/GenBank/DDBJ whole genome shotgun (WGS) entry which is preliminary data.</text>
</comment>
<sequence length="268" mass="28707">MASLVSFSYPLCFCHYSKILSIQSKGCPHPSSLHFFYGTTLMKQIMARKNAKHILLPSVRCSSAVLVYAKLTDNPADELVAMLNANRTAHRSSSLADNPGLACIALQYIKAYQGDCEAVGGSDAKKPPDSEFAQTFAPNCGVDTSTLSPITGRFLGCQSKYVQPSEAFSMLIKNEKSLEILYNKNQTEIGAAVTGTDGGAPYFWCVLLSNGKHNNSFVLEDGVAKISRPGCFSGANDDCSGANGPSPFGHKWVYAVTAFIAVGYAFGL</sequence>
<proteinExistence type="predicted"/>
<dbReference type="SUPFAM" id="SSF55797">
    <property type="entry name" value="PR-1-like"/>
    <property type="match status" value="1"/>
</dbReference>
<keyword evidence="2" id="KW-1185">Reference proteome</keyword>